<evidence type="ECO:0000259" key="1">
    <source>
        <dbReference type="Pfam" id="PF01323"/>
    </source>
</evidence>
<accession>A0A9J6RMQ5</accession>
<dbReference type="SUPFAM" id="SSF52833">
    <property type="entry name" value="Thioredoxin-like"/>
    <property type="match status" value="1"/>
</dbReference>
<dbReference type="AlphaFoldDB" id="A0A9J6RMQ5"/>
<dbReference type="Pfam" id="PF01323">
    <property type="entry name" value="DSBA"/>
    <property type="match status" value="1"/>
</dbReference>
<dbReference type="GO" id="GO:0016491">
    <property type="term" value="F:oxidoreductase activity"/>
    <property type="evidence" value="ECO:0007669"/>
    <property type="project" value="InterPro"/>
</dbReference>
<reference evidence="2 3" key="1">
    <citation type="submission" date="2022-12" db="EMBL/GenBank/DDBJ databases">
        <title>Dasania phycosphaerae sp. nov., isolated from particulate material of the south coast of Korea.</title>
        <authorList>
            <person name="Jiang Y."/>
        </authorList>
    </citation>
    <scope>NUCLEOTIDE SEQUENCE [LARGE SCALE GENOMIC DNA]</scope>
    <source>
        <strain evidence="2 3">GY-19</strain>
    </source>
</reference>
<proteinExistence type="predicted"/>
<dbReference type="InterPro" id="IPR001853">
    <property type="entry name" value="DSBA-like_thioredoxin_dom"/>
</dbReference>
<dbReference type="PANTHER" id="PTHR13887">
    <property type="entry name" value="GLUTATHIONE S-TRANSFERASE KAPPA"/>
    <property type="match status" value="1"/>
</dbReference>
<evidence type="ECO:0000313" key="3">
    <source>
        <dbReference type="Proteomes" id="UP001069090"/>
    </source>
</evidence>
<dbReference type="InterPro" id="IPR036249">
    <property type="entry name" value="Thioredoxin-like_sf"/>
</dbReference>
<evidence type="ECO:0000313" key="2">
    <source>
        <dbReference type="EMBL" id="MCZ0866014.1"/>
    </source>
</evidence>
<dbReference type="RefSeq" id="WP_258332172.1">
    <property type="nucleotide sequence ID" value="NZ_JAPTGG010000010.1"/>
</dbReference>
<dbReference type="Proteomes" id="UP001069090">
    <property type="component" value="Unassembled WGS sequence"/>
</dbReference>
<name>A0A9J6RMQ5_9GAMM</name>
<dbReference type="Gene3D" id="3.40.30.10">
    <property type="entry name" value="Glutaredoxin"/>
    <property type="match status" value="1"/>
</dbReference>
<feature type="domain" description="DSBA-like thioredoxin" evidence="1">
    <location>
        <begin position="6"/>
        <end position="205"/>
    </location>
</feature>
<sequence>MSAIKIEVIHDIVCSWCPIGYANLQRALRKLAITADIYFLPYELNPDMGAMGEEIDAHLERRYQWNELTRQRYRNHLLTAAKLAGVCIDFTKRSHYYNSNKAHYLLHWCESHSKQQAMNELLIDAYFKHGLDISNTQVLLDLAESLDLDRPQAEQALSSNEIQQQLLIKKQRVQQFELSSVPAFIFNEHSLVSGSNSADYFEQTILDLTTNNTI</sequence>
<organism evidence="2 3">
    <name type="scientific">Dasania phycosphaerae</name>
    <dbReference type="NCBI Taxonomy" id="2950436"/>
    <lineage>
        <taxon>Bacteria</taxon>
        <taxon>Pseudomonadati</taxon>
        <taxon>Pseudomonadota</taxon>
        <taxon>Gammaproteobacteria</taxon>
        <taxon>Cellvibrionales</taxon>
        <taxon>Spongiibacteraceae</taxon>
        <taxon>Dasania</taxon>
    </lineage>
</organism>
<comment type="caution">
    <text evidence="2">The sequence shown here is derived from an EMBL/GenBank/DDBJ whole genome shotgun (WGS) entry which is preliminary data.</text>
</comment>
<dbReference type="EMBL" id="JAPTGG010000010">
    <property type="protein sequence ID" value="MCZ0866014.1"/>
    <property type="molecule type" value="Genomic_DNA"/>
</dbReference>
<keyword evidence="3" id="KW-1185">Reference proteome</keyword>
<protein>
    <submittedName>
        <fullName evidence="2">DsbA family oxidoreductase</fullName>
    </submittedName>
</protein>
<dbReference type="PANTHER" id="PTHR13887:SF41">
    <property type="entry name" value="THIOREDOXIN SUPERFAMILY PROTEIN"/>
    <property type="match status" value="1"/>
</dbReference>
<gene>
    <name evidence="2" type="ORF">O0V09_12445</name>
</gene>
<dbReference type="CDD" id="cd03024">
    <property type="entry name" value="DsbA_FrnE"/>
    <property type="match status" value="1"/>
</dbReference>